<evidence type="ECO:0000256" key="2">
    <source>
        <dbReference type="ARBA" id="ARBA00022679"/>
    </source>
</evidence>
<dbReference type="InParanoid" id="A0A3N4M498"/>
<dbReference type="HAMAP" id="MF_00361">
    <property type="entry name" value="NAD_kinase"/>
    <property type="match status" value="1"/>
</dbReference>
<dbReference type="GO" id="GO:0003951">
    <property type="term" value="F:NAD+ kinase activity"/>
    <property type="evidence" value="ECO:0007669"/>
    <property type="project" value="InterPro"/>
</dbReference>
<keyword evidence="2" id="KW-0808">Transferase</keyword>
<keyword evidence="5" id="KW-0520">NAD</keyword>
<dbReference type="PANTHER" id="PTHR20275">
    <property type="entry name" value="NAD KINASE"/>
    <property type="match status" value="1"/>
</dbReference>
<dbReference type="EMBL" id="ML121527">
    <property type="protein sequence ID" value="RPB29827.1"/>
    <property type="molecule type" value="Genomic_DNA"/>
</dbReference>
<dbReference type="GO" id="GO:0019674">
    <property type="term" value="P:NAD+ metabolic process"/>
    <property type="evidence" value="ECO:0007669"/>
    <property type="project" value="InterPro"/>
</dbReference>
<gene>
    <name evidence="6" type="ORF">L211DRAFT_864384</name>
</gene>
<evidence type="ECO:0000313" key="7">
    <source>
        <dbReference type="Proteomes" id="UP000267821"/>
    </source>
</evidence>
<dbReference type="OrthoDB" id="24581at2759"/>
<dbReference type="STRING" id="1051890.A0A3N4M498"/>
<dbReference type="SUPFAM" id="SSF111331">
    <property type="entry name" value="NAD kinase/diacylglycerol kinase-like"/>
    <property type="match status" value="1"/>
</dbReference>
<dbReference type="AlphaFoldDB" id="A0A3N4M498"/>
<keyword evidence="3 6" id="KW-0418">Kinase</keyword>
<dbReference type="InterPro" id="IPR017438">
    <property type="entry name" value="ATP-NAD_kinase_N"/>
</dbReference>
<dbReference type="Gene3D" id="3.40.50.10330">
    <property type="entry name" value="Probable inorganic polyphosphate/atp-NAD kinase, domain 1"/>
    <property type="match status" value="2"/>
</dbReference>
<evidence type="ECO:0000256" key="3">
    <source>
        <dbReference type="ARBA" id="ARBA00022777"/>
    </source>
</evidence>
<dbReference type="FunFam" id="2.60.200.30:FF:000008">
    <property type="entry name" value="Putative NAD+ kinase"/>
    <property type="match status" value="1"/>
</dbReference>
<comment type="similarity">
    <text evidence="1">Belongs to the NAD kinase family.</text>
</comment>
<keyword evidence="4" id="KW-0521">NADP</keyword>
<reference evidence="6 7" key="1">
    <citation type="journal article" date="2018" name="Nat. Ecol. Evol.">
        <title>Pezizomycetes genomes reveal the molecular basis of ectomycorrhizal truffle lifestyle.</title>
        <authorList>
            <person name="Murat C."/>
            <person name="Payen T."/>
            <person name="Noel B."/>
            <person name="Kuo A."/>
            <person name="Morin E."/>
            <person name="Chen J."/>
            <person name="Kohler A."/>
            <person name="Krizsan K."/>
            <person name="Balestrini R."/>
            <person name="Da Silva C."/>
            <person name="Montanini B."/>
            <person name="Hainaut M."/>
            <person name="Levati E."/>
            <person name="Barry K.W."/>
            <person name="Belfiori B."/>
            <person name="Cichocki N."/>
            <person name="Clum A."/>
            <person name="Dockter R.B."/>
            <person name="Fauchery L."/>
            <person name="Guy J."/>
            <person name="Iotti M."/>
            <person name="Le Tacon F."/>
            <person name="Lindquist E.A."/>
            <person name="Lipzen A."/>
            <person name="Malagnac F."/>
            <person name="Mello A."/>
            <person name="Molinier V."/>
            <person name="Miyauchi S."/>
            <person name="Poulain J."/>
            <person name="Riccioni C."/>
            <person name="Rubini A."/>
            <person name="Sitrit Y."/>
            <person name="Splivallo R."/>
            <person name="Traeger S."/>
            <person name="Wang M."/>
            <person name="Zifcakova L."/>
            <person name="Wipf D."/>
            <person name="Zambonelli A."/>
            <person name="Paolocci F."/>
            <person name="Nowrousian M."/>
            <person name="Ottonello S."/>
            <person name="Baldrian P."/>
            <person name="Spatafora J.W."/>
            <person name="Henrissat B."/>
            <person name="Nagy L.G."/>
            <person name="Aury J.M."/>
            <person name="Wincker P."/>
            <person name="Grigoriev I.V."/>
            <person name="Bonfante P."/>
            <person name="Martin F.M."/>
        </authorList>
    </citation>
    <scope>NUCLEOTIDE SEQUENCE [LARGE SCALE GENOMIC DNA]</scope>
    <source>
        <strain evidence="6 7">ATCC MYA-4762</strain>
    </source>
</reference>
<evidence type="ECO:0000256" key="1">
    <source>
        <dbReference type="ARBA" id="ARBA00010995"/>
    </source>
</evidence>
<keyword evidence="7" id="KW-1185">Reference proteome</keyword>
<dbReference type="Pfam" id="PF01513">
    <property type="entry name" value="NAD_kinase"/>
    <property type="match status" value="1"/>
</dbReference>
<sequence>MPPPTSNAEMQKTTAAELPEVSLAYGAGPEVKIDVAAIPELQNGAEDEEYQGLEVIFDPGISSKHRRKSSISHSNSQSLPKIGSSSCFVHALLEAQKAAEAGKTFAEFDSQLHKNEELRVGPSMDSRMLTKMQLTDLALGVRELSKRFASMELRLKVRNFFLVTKPHDNSLLRYTRELALWLLKHSQDSVVYVDQNIRERQEFDAMCILSEPSFENRLRYWTPEICLKHPHTFDFVITVSLTVIKGAVFGHGSYQQLGGDGTVLYASWLFQKIVPPVLSFALGSLGFLTTFDFKDFPRSIEHCLNDGITVCLRLRFEGTIMRSLKRERRQRTEECDLIREILGMEADGPTHRGAESFTILNEVVVDRGPNSTMSSTELFGDNEHLTSILADGICISTPTGSTAYSLAAGGSLCHPEIPSMLVTPICAHSLTFRPLILPDSMVLRVGVPYDARTSVWASFDGRQRLELCQGDYITVSASRFPFPAIQSRKQNKDWFNSLSRNFHWGTRQKQKPYNE</sequence>
<name>A0A3N4M498_9PEZI</name>
<protein>
    <submittedName>
        <fullName evidence="6">ATP-NAD kinase</fullName>
    </submittedName>
</protein>
<dbReference type="Proteomes" id="UP000267821">
    <property type="component" value="Unassembled WGS sequence"/>
</dbReference>
<dbReference type="GO" id="GO:0006741">
    <property type="term" value="P:NADP+ biosynthetic process"/>
    <property type="evidence" value="ECO:0007669"/>
    <property type="project" value="InterPro"/>
</dbReference>
<proteinExistence type="inferred from homology"/>
<dbReference type="InterPro" id="IPR016064">
    <property type="entry name" value="NAD/diacylglycerol_kinase_sf"/>
</dbReference>
<organism evidence="6 7">
    <name type="scientific">Terfezia boudieri ATCC MYA-4762</name>
    <dbReference type="NCBI Taxonomy" id="1051890"/>
    <lineage>
        <taxon>Eukaryota</taxon>
        <taxon>Fungi</taxon>
        <taxon>Dikarya</taxon>
        <taxon>Ascomycota</taxon>
        <taxon>Pezizomycotina</taxon>
        <taxon>Pezizomycetes</taxon>
        <taxon>Pezizales</taxon>
        <taxon>Pezizaceae</taxon>
        <taxon>Terfezia</taxon>
    </lineage>
</organism>
<evidence type="ECO:0000313" key="6">
    <source>
        <dbReference type="EMBL" id="RPB29827.1"/>
    </source>
</evidence>
<dbReference type="InterPro" id="IPR002504">
    <property type="entry name" value="NADK"/>
</dbReference>
<evidence type="ECO:0000256" key="5">
    <source>
        <dbReference type="ARBA" id="ARBA00023027"/>
    </source>
</evidence>
<dbReference type="Gene3D" id="2.60.200.30">
    <property type="entry name" value="Probable inorganic polyphosphate/atp-NAD kinase, domain 2"/>
    <property type="match status" value="1"/>
</dbReference>
<dbReference type="InterPro" id="IPR017437">
    <property type="entry name" value="ATP-NAD_kinase_PpnK-typ_C"/>
</dbReference>
<dbReference type="PANTHER" id="PTHR20275:SF11">
    <property type="entry name" value="KINASE, PUTATIVE (AFU_ORTHOLOGUE AFUA_5G12870)-RELATED"/>
    <property type="match status" value="1"/>
</dbReference>
<evidence type="ECO:0000256" key="4">
    <source>
        <dbReference type="ARBA" id="ARBA00022857"/>
    </source>
</evidence>
<accession>A0A3N4M498</accession>
<dbReference type="Pfam" id="PF20143">
    <property type="entry name" value="NAD_kinase_C"/>
    <property type="match status" value="1"/>
</dbReference>